<dbReference type="EMBL" id="BARW01011256">
    <property type="protein sequence ID" value="GAI85538.1"/>
    <property type="molecule type" value="Genomic_DNA"/>
</dbReference>
<name>X1RY17_9ZZZZ</name>
<sequence>SWLGRFKGGKKAEKRKEPVAVAVKVPVRLTTADIADALLKRVVEALNDHDYLLTEVTDLKGWQSRALEAERSLAKERGEKERILKLHNEQVKSGKLTSAKDLIELARL</sequence>
<gene>
    <name evidence="1" type="ORF">S12H4_21780</name>
</gene>
<dbReference type="AlphaFoldDB" id="X1RY17"/>
<accession>X1RY17</accession>
<organism evidence="1">
    <name type="scientific">marine sediment metagenome</name>
    <dbReference type="NCBI Taxonomy" id="412755"/>
    <lineage>
        <taxon>unclassified sequences</taxon>
        <taxon>metagenomes</taxon>
        <taxon>ecological metagenomes</taxon>
    </lineage>
</organism>
<proteinExistence type="predicted"/>
<feature type="non-terminal residue" evidence="1">
    <location>
        <position position="1"/>
    </location>
</feature>
<comment type="caution">
    <text evidence="1">The sequence shown here is derived from an EMBL/GenBank/DDBJ whole genome shotgun (WGS) entry which is preliminary data.</text>
</comment>
<evidence type="ECO:0000313" key="1">
    <source>
        <dbReference type="EMBL" id="GAI85538.1"/>
    </source>
</evidence>
<reference evidence="1" key="1">
    <citation type="journal article" date="2014" name="Front. Microbiol.">
        <title>High frequency of phylogenetically diverse reductive dehalogenase-homologous genes in deep subseafloor sedimentary metagenomes.</title>
        <authorList>
            <person name="Kawai M."/>
            <person name="Futagami T."/>
            <person name="Toyoda A."/>
            <person name="Takaki Y."/>
            <person name="Nishi S."/>
            <person name="Hori S."/>
            <person name="Arai W."/>
            <person name="Tsubouchi T."/>
            <person name="Morono Y."/>
            <person name="Uchiyama I."/>
            <person name="Ito T."/>
            <person name="Fujiyama A."/>
            <person name="Inagaki F."/>
            <person name="Takami H."/>
        </authorList>
    </citation>
    <scope>NUCLEOTIDE SEQUENCE</scope>
    <source>
        <strain evidence="1">Expedition CK06-06</strain>
    </source>
</reference>
<protein>
    <submittedName>
        <fullName evidence="1">Uncharacterized protein</fullName>
    </submittedName>
</protein>